<gene>
    <name evidence="1" type="ORF">B296_00026852</name>
</gene>
<organism evidence="1 2">
    <name type="scientific">Ensete ventricosum</name>
    <name type="common">Abyssinian banana</name>
    <name type="synonym">Musa ensete</name>
    <dbReference type="NCBI Taxonomy" id="4639"/>
    <lineage>
        <taxon>Eukaryota</taxon>
        <taxon>Viridiplantae</taxon>
        <taxon>Streptophyta</taxon>
        <taxon>Embryophyta</taxon>
        <taxon>Tracheophyta</taxon>
        <taxon>Spermatophyta</taxon>
        <taxon>Magnoliopsida</taxon>
        <taxon>Liliopsida</taxon>
        <taxon>Zingiberales</taxon>
        <taxon>Musaceae</taxon>
        <taxon>Ensete</taxon>
    </lineage>
</organism>
<dbReference type="Proteomes" id="UP000287651">
    <property type="component" value="Unassembled WGS sequence"/>
</dbReference>
<dbReference type="AlphaFoldDB" id="A0A426ZH04"/>
<proteinExistence type="predicted"/>
<evidence type="ECO:0000313" key="2">
    <source>
        <dbReference type="Proteomes" id="UP000287651"/>
    </source>
</evidence>
<dbReference type="EMBL" id="AMZH03006660">
    <property type="protein sequence ID" value="RRT63267.1"/>
    <property type="molecule type" value="Genomic_DNA"/>
</dbReference>
<comment type="caution">
    <text evidence="1">The sequence shown here is derived from an EMBL/GenBank/DDBJ whole genome shotgun (WGS) entry which is preliminary data.</text>
</comment>
<name>A0A426ZH04_ENSVE</name>
<accession>A0A426ZH04</accession>
<protein>
    <submittedName>
        <fullName evidence="1">Uncharacterized protein</fullName>
    </submittedName>
</protein>
<reference evidence="1 2" key="1">
    <citation type="journal article" date="2014" name="Agronomy (Basel)">
        <title>A Draft Genome Sequence for Ensete ventricosum, the Drought-Tolerant Tree Against Hunger.</title>
        <authorList>
            <person name="Harrison J."/>
            <person name="Moore K.A."/>
            <person name="Paszkiewicz K."/>
            <person name="Jones T."/>
            <person name="Grant M."/>
            <person name="Ambacheew D."/>
            <person name="Muzemil S."/>
            <person name="Studholme D.J."/>
        </authorList>
    </citation>
    <scope>NUCLEOTIDE SEQUENCE [LARGE SCALE GENOMIC DNA]</scope>
</reference>
<evidence type="ECO:0000313" key="1">
    <source>
        <dbReference type="EMBL" id="RRT63267.1"/>
    </source>
</evidence>
<sequence length="85" mass="9197">MAADGACIVKYPNKEYQRNDGRRHDRQPMDMYKSHPKAALGRLPPPTLILKIRKALMLKKGTGNTPVYSANLAVGGTSSGGSLSK</sequence>